<comment type="caution">
    <text evidence="1">The sequence shown here is derived from an EMBL/GenBank/DDBJ whole genome shotgun (WGS) entry which is preliminary data.</text>
</comment>
<reference evidence="1" key="1">
    <citation type="journal article" date="2014" name="Front. Microbiol.">
        <title>High frequency of phylogenetically diverse reductive dehalogenase-homologous genes in deep subseafloor sedimentary metagenomes.</title>
        <authorList>
            <person name="Kawai M."/>
            <person name="Futagami T."/>
            <person name="Toyoda A."/>
            <person name="Takaki Y."/>
            <person name="Nishi S."/>
            <person name="Hori S."/>
            <person name="Arai W."/>
            <person name="Tsubouchi T."/>
            <person name="Morono Y."/>
            <person name="Uchiyama I."/>
            <person name="Ito T."/>
            <person name="Fujiyama A."/>
            <person name="Inagaki F."/>
            <person name="Takami H."/>
        </authorList>
    </citation>
    <scope>NUCLEOTIDE SEQUENCE</scope>
    <source>
        <strain evidence="1">Expedition CK06-06</strain>
    </source>
</reference>
<accession>X1C6Y9</accession>
<evidence type="ECO:0000313" key="1">
    <source>
        <dbReference type="EMBL" id="GAH03147.1"/>
    </source>
</evidence>
<dbReference type="SUPFAM" id="SSF53448">
    <property type="entry name" value="Nucleotide-diphospho-sugar transferases"/>
    <property type="match status" value="1"/>
</dbReference>
<gene>
    <name evidence="1" type="ORF">S01H4_45962</name>
</gene>
<dbReference type="InterPro" id="IPR029044">
    <property type="entry name" value="Nucleotide-diphossugar_trans"/>
</dbReference>
<dbReference type="AlphaFoldDB" id="X1C6Y9"/>
<name>X1C6Y9_9ZZZZ</name>
<proteinExistence type="predicted"/>
<organism evidence="1">
    <name type="scientific">marine sediment metagenome</name>
    <dbReference type="NCBI Taxonomy" id="412755"/>
    <lineage>
        <taxon>unclassified sequences</taxon>
        <taxon>metagenomes</taxon>
        <taxon>ecological metagenomes</taxon>
    </lineage>
</organism>
<dbReference type="EMBL" id="BART01025632">
    <property type="protein sequence ID" value="GAH03147.1"/>
    <property type="molecule type" value="Genomic_DNA"/>
</dbReference>
<dbReference type="Gene3D" id="3.90.550.10">
    <property type="entry name" value="Spore Coat Polysaccharide Biosynthesis Protein SpsA, Chain A"/>
    <property type="match status" value="1"/>
</dbReference>
<feature type="non-terminal residue" evidence="1">
    <location>
        <position position="1"/>
    </location>
</feature>
<sequence>LDYPKDLIDLYWLENDSSDNTLKLLEHAVESVGFKSVSLESIEILGSVEKNPPGGYWKDKDQVHRKAGWIRIWNERFLPLIKSSDADYVLAWWSDAVPPANVIHEYLKVFKEYGDAGWVGGSMYRRRPSMGLNPILSPWAINRGAIINSPKPVKVALTGHVWMMPREAVSKCEFYHGTF</sequence>
<evidence type="ECO:0008006" key="2">
    <source>
        <dbReference type="Google" id="ProtNLM"/>
    </source>
</evidence>
<protein>
    <recommendedName>
        <fullName evidence="2">Glycosyltransferase 2-like domain-containing protein</fullName>
    </recommendedName>
</protein>